<evidence type="ECO:0000259" key="12">
    <source>
        <dbReference type="SMART" id="SM00363"/>
    </source>
</evidence>
<dbReference type="InterPro" id="IPR006145">
    <property type="entry name" value="PsdUridine_synth_RsuA/RluA"/>
</dbReference>
<dbReference type="CDD" id="cd00165">
    <property type="entry name" value="S4"/>
    <property type="match status" value="1"/>
</dbReference>
<evidence type="ECO:0000256" key="1">
    <source>
        <dbReference type="ARBA" id="ARBA00023235"/>
    </source>
</evidence>
<evidence type="ECO:0000256" key="10">
    <source>
        <dbReference type="ARBA" id="ARBA00043147"/>
    </source>
</evidence>
<keyword evidence="14" id="KW-1185">Reference proteome</keyword>
<evidence type="ECO:0000256" key="3">
    <source>
        <dbReference type="ARBA" id="ARBA00036535"/>
    </source>
</evidence>
<feature type="domain" description="RNA-binding S4" evidence="12">
    <location>
        <begin position="5"/>
        <end position="63"/>
    </location>
</feature>
<proteinExistence type="predicted"/>
<name>A0ABU1WEQ1_9GAMM</name>
<evidence type="ECO:0000256" key="5">
    <source>
        <dbReference type="ARBA" id="ARBA00039989"/>
    </source>
</evidence>
<protein>
    <recommendedName>
        <fullName evidence="5">Dual-specificity RNA pseudouridine synthase RluF</fullName>
        <ecNumber evidence="4">5.4.99.21</ecNumber>
    </recommendedName>
    <alternativeName>
        <fullName evidence="7">23S rRNA pseudouridine(2604) synthase</fullName>
    </alternativeName>
    <alternativeName>
        <fullName evidence="9">Ribosomal large subunit pseudouridine synthase F</fullName>
    </alternativeName>
    <alternativeName>
        <fullName evidence="8">rRNA pseudouridylate synthase F</fullName>
    </alternativeName>
    <alternativeName>
        <fullName evidence="10">rRNA-uridine isomerase F</fullName>
    </alternativeName>
    <alternativeName>
        <fullName evidence="6">tRNA(Tyr) pseudouridine(35) synthase</fullName>
    </alternativeName>
</protein>
<organism evidence="13 14">
    <name type="scientific">Lysobacter niastensis</name>
    <dbReference type="NCBI Taxonomy" id="380629"/>
    <lineage>
        <taxon>Bacteria</taxon>
        <taxon>Pseudomonadati</taxon>
        <taxon>Pseudomonadota</taxon>
        <taxon>Gammaproteobacteria</taxon>
        <taxon>Lysobacterales</taxon>
        <taxon>Lysobacteraceae</taxon>
        <taxon>Lysobacter</taxon>
    </lineage>
</organism>
<comment type="caution">
    <text evidence="13">The sequence shown here is derived from an EMBL/GenBank/DDBJ whole genome shotgun (WGS) entry which is preliminary data.</text>
</comment>
<evidence type="ECO:0000256" key="9">
    <source>
        <dbReference type="ARBA" id="ARBA00042890"/>
    </source>
</evidence>
<dbReference type="Proteomes" id="UP001251524">
    <property type="component" value="Unassembled WGS sequence"/>
</dbReference>
<dbReference type="CDD" id="cd02555">
    <property type="entry name" value="PSSA_1"/>
    <property type="match status" value="1"/>
</dbReference>
<dbReference type="PANTHER" id="PTHR47683">
    <property type="entry name" value="PSEUDOURIDINE SYNTHASE FAMILY PROTEIN-RELATED"/>
    <property type="match status" value="1"/>
</dbReference>
<keyword evidence="1 13" id="KW-0413">Isomerase</keyword>
<dbReference type="SMART" id="SM00363">
    <property type="entry name" value="S4"/>
    <property type="match status" value="1"/>
</dbReference>
<keyword evidence="11" id="KW-0694">RNA-binding</keyword>
<evidence type="ECO:0000256" key="4">
    <source>
        <dbReference type="ARBA" id="ARBA00038922"/>
    </source>
</evidence>
<dbReference type="EMBL" id="JAVDVY010000003">
    <property type="protein sequence ID" value="MDR7136070.1"/>
    <property type="molecule type" value="Genomic_DNA"/>
</dbReference>
<dbReference type="InterPro" id="IPR036986">
    <property type="entry name" value="S4_RNA-bd_sf"/>
</dbReference>
<dbReference type="SUPFAM" id="SSF55120">
    <property type="entry name" value="Pseudouridine synthase"/>
    <property type="match status" value="1"/>
</dbReference>
<gene>
    <name evidence="13" type="ORF">J2X06_003288</name>
</gene>
<dbReference type="PANTHER" id="PTHR47683:SF2">
    <property type="entry name" value="RNA-BINDING S4 DOMAIN-CONTAINING PROTEIN"/>
    <property type="match status" value="1"/>
</dbReference>
<dbReference type="RefSeq" id="WP_310064240.1">
    <property type="nucleotide sequence ID" value="NZ_JAVDVY010000003.1"/>
</dbReference>
<dbReference type="Pfam" id="PF00849">
    <property type="entry name" value="PseudoU_synth_2"/>
    <property type="match status" value="1"/>
</dbReference>
<dbReference type="Gene3D" id="3.10.290.10">
    <property type="entry name" value="RNA-binding S4 domain"/>
    <property type="match status" value="1"/>
</dbReference>
<sequence length="240" mass="26744">MSDPTRLSKRLAELIGCSRADAESYIEGGWVSVDGQVVESPQRMVTTERVELDPAATLEAPQPATILLHKPAGWDAIEGRKPAAALVTPDTRWADDPTGVRLLQRHFIRLTPLVPLDVDASGLMVLTQDGRVWRRLTEDADQIEQEYVVEVAGDIAPYGLRRLNHGLRYRGRELPPCKVSWQNEIRLRFAIKAVQPGQLRDMCAQVGLQVVAIRRIRIGKVPLGKMPAGAWRYLPAGEKF</sequence>
<dbReference type="EC" id="5.4.99.21" evidence="4"/>
<evidence type="ECO:0000256" key="2">
    <source>
        <dbReference type="ARBA" id="ARBA00036390"/>
    </source>
</evidence>
<reference evidence="13 14" key="1">
    <citation type="submission" date="2023-07" db="EMBL/GenBank/DDBJ databases">
        <title>Sorghum-associated microbial communities from plants grown in Nebraska, USA.</title>
        <authorList>
            <person name="Schachtman D."/>
        </authorList>
    </citation>
    <scope>NUCLEOTIDE SEQUENCE [LARGE SCALE GENOMIC DNA]</scope>
    <source>
        <strain evidence="13 14">BE198</strain>
    </source>
</reference>
<evidence type="ECO:0000256" key="6">
    <source>
        <dbReference type="ARBA" id="ARBA00041420"/>
    </source>
</evidence>
<comment type="catalytic activity">
    <reaction evidence="3">
        <text>uridine(2604) in 23S rRNA = pseudouridine(2604) in 23S rRNA</text>
        <dbReference type="Rhea" id="RHEA:38875"/>
        <dbReference type="Rhea" id="RHEA-COMP:10093"/>
        <dbReference type="Rhea" id="RHEA-COMP:10094"/>
        <dbReference type="ChEBI" id="CHEBI:65314"/>
        <dbReference type="ChEBI" id="CHEBI:65315"/>
        <dbReference type="EC" id="5.4.99.21"/>
    </reaction>
</comment>
<dbReference type="PROSITE" id="PS50889">
    <property type="entry name" value="S4"/>
    <property type="match status" value="1"/>
</dbReference>
<evidence type="ECO:0000256" key="11">
    <source>
        <dbReference type="PROSITE-ProRule" id="PRU00182"/>
    </source>
</evidence>
<dbReference type="InterPro" id="IPR002942">
    <property type="entry name" value="S4_RNA-bd"/>
</dbReference>
<dbReference type="SUPFAM" id="SSF55174">
    <property type="entry name" value="Alpha-L RNA-binding motif"/>
    <property type="match status" value="1"/>
</dbReference>
<evidence type="ECO:0000256" key="7">
    <source>
        <dbReference type="ARBA" id="ARBA00041697"/>
    </source>
</evidence>
<comment type="catalytic activity">
    <reaction evidence="2">
        <text>uridine(35) in tRNA(Tyr) = pseudouridine(35) in tRNA(Tyr)</text>
        <dbReference type="Rhea" id="RHEA:60556"/>
        <dbReference type="Rhea" id="RHEA-COMP:15607"/>
        <dbReference type="Rhea" id="RHEA-COMP:15608"/>
        <dbReference type="ChEBI" id="CHEBI:65314"/>
        <dbReference type="ChEBI" id="CHEBI:65315"/>
    </reaction>
</comment>
<dbReference type="GO" id="GO:0160138">
    <property type="term" value="F:23S rRNA pseudouridine(2604) synthase activity"/>
    <property type="evidence" value="ECO:0007669"/>
    <property type="project" value="UniProtKB-EC"/>
</dbReference>
<evidence type="ECO:0000313" key="14">
    <source>
        <dbReference type="Proteomes" id="UP001251524"/>
    </source>
</evidence>
<dbReference type="Gene3D" id="3.30.2350.10">
    <property type="entry name" value="Pseudouridine synthase"/>
    <property type="match status" value="1"/>
</dbReference>
<dbReference type="InterPro" id="IPR020103">
    <property type="entry name" value="PsdUridine_synth_cat_dom_sf"/>
</dbReference>
<evidence type="ECO:0000313" key="13">
    <source>
        <dbReference type="EMBL" id="MDR7136070.1"/>
    </source>
</evidence>
<accession>A0ABU1WEQ1</accession>
<evidence type="ECO:0000256" key="8">
    <source>
        <dbReference type="ARBA" id="ARBA00042843"/>
    </source>
</evidence>
<dbReference type="InterPro" id="IPR050343">
    <property type="entry name" value="RsuA_PseudoU_synthase"/>
</dbReference>